<dbReference type="Proteomes" id="UP000611629">
    <property type="component" value="Unassembled WGS sequence"/>
</dbReference>
<reference evidence="3" key="1">
    <citation type="submission" date="2020-07" db="EMBL/GenBank/DDBJ databases">
        <title>Genomic analysis of a strain of Sedimentibacter Hydroxybenzoicus DSM7310.</title>
        <authorList>
            <person name="Ma S."/>
        </authorList>
    </citation>
    <scope>NUCLEOTIDE SEQUENCE</scope>
    <source>
        <strain evidence="3">DSM 7310</strain>
    </source>
</reference>
<comment type="caution">
    <text evidence="3">The sequence shown here is derived from an EMBL/GenBank/DDBJ whole genome shotgun (WGS) entry which is preliminary data.</text>
</comment>
<dbReference type="InterPro" id="IPR011894">
    <property type="entry name" value="PorC_KorC"/>
</dbReference>
<dbReference type="PANTHER" id="PTHR42730">
    <property type="entry name" value="2-OXOGLUTARATE SYNTHASE SUBUNIT KORC"/>
    <property type="match status" value="1"/>
</dbReference>
<keyword evidence="4" id="KW-1185">Reference proteome</keyword>
<organism evidence="3 4">
    <name type="scientific">Sedimentibacter hydroxybenzoicus DSM 7310</name>
    <dbReference type="NCBI Taxonomy" id="1123245"/>
    <lineage>
        <taxon>Bacteria</taxon>
        <taxon>Bacillati</taxon>
        <taxon>Bacillota</taxon>
        <taxon>Tissierellia</taxon>
        <taxon>Sedimentibacter</taxon>
    </lineage>
</organism>
<name>A0A974BKH2_SEDHY</name>
<dbReference type="SUPFAM" id="SSF53323">
    <property type="entry name" value="Pyruvate-ferredoxin oxidoreductase, PFOR, domain III"/>
    <property type="match status" value="1"/>
</dbReference>
<dbReference type="InterPro" id="IPR002869">
    <property type="entry name" value="Pyrv_flavodox_OxRed_cen"/>
</dbReference>
<proteinExistence type="predicted"/>
<dbReference type="InterPro" id="IPR052554">
    <property type="entry name" value="2-oxoglutarate_synth_KorC"/>
</dbReference>
<dbReference type="RefSeq" id="WP_179238390.1">
    <property type="nucleotide sequence ID" value="NZ_JACBNQ010000012.1"/>
</dbReference>
<accession>A0A974BKH2</accession>
<evidence type="ECO:0000256" key="1">
    <source>
        <dbReference type="ARBA" id="ARBA00023002"/>
    </source>
</evidence>
<dbReference type="GO" id="GO:0016625">
    <property type="term" value="F:oxidoreductase activity, acting on the aldehyde or oxo group of donors, iron-sulfur protein as acceptor"/>
    <property type="evidence" value="ECO:0007669"/>
    <property type="project" value="InterPro"/>
</dbReference>
<dbReference type="InterPro" id="IPR019752">
    <property type="entry name" value="Pyrv/ketoisovalerate_OxRed_cat"/>
</dbReference>
<dbReference type="NCBIfam" id="TIGR02175">
    <property type="entry name" value="PorC_KorC"/>
    <property type="match status" value="1"/>
</dbReference>
<feature type="domain" description="Pyruvate/ketoisovalerate oxidoreductase catalytic" evidence="2">
    <location>
        <begin position="13"/>
        <end position="180"/>
    </location>
</feature>
<protein>
    <submittedName>
        <fullName evidence="3">2-oxoacid:acceptor oxidoreductase family protein</fullName>
    </submittedName>
</protein>
<evidence type="ECO:0000259" key="2">
    <source>
        <dbReference type="Pfam" id="PF01558"/>
    </source>
</evidence>
<keyword evidence="1" id="KW-0560">Oxidoreductase</keyword>
<dbReference type="EMBL" id="JACBNQ010000012">
    <property type="protein sequence ID" value="NYB74683.1"/>
    <property type="molecule type" value="Genomic_DNA"/>
</dbReference>
<sequence>MAIKEKILFAGFGGQGILAAGKIFAEACIENNLNASWMPSYGPEMRGGTCNCQVVISDGKILSPMFTRPTHAVIMNQASFDKFLDKLDKSKMIVVNTSLVKISGEAEEKLKNLKIVKVPATDIALEIGFVQCANMVVLGAYAKYCTSISIDLMKESIKNKFKSKPEALDINLKAMSEGYEIAK</sequence>
<evidence type="ECO:0000313" key="4">
    <source>
        <dbReference type="Proteomes" id="UP000611629"/>
    </source>
</evidence>
<dbReference type="Gene3D" id="3.40.920.10">
    <property type="entry name" value="Pyruvate-ferredoxin oxidoreductase, PFOR, domain III"/>
    <property type="match status" value="1"/>
</dbReference>
<dbReference type="Pfam" id="PF01558">
    <property type="entry name" value="POR"/>
    <property type="match status" value="1"/>
</dbReference>
<dbReference type="AlphaFoldDB" id="A0A974BKH2"/>
<gene>
    <name evidence="3" type="ORF">HZF24_11100</name>
</gene>
<evidence type="ECO:0000313" key="3">
    <source>
        <dbReference type="EMBL" id="NYB74683.1"/>
    </source>
</evidence>
<dbReference type="PANTHER" id="PTHR42730:SF1">
    <property type="entry name" value="2-OXOGLUTARATE SYNTHASE SUBUNIT KORC"/>
    <property type="match status" value="1"/>
</dbReference>